<keyword evidence="4 7" id="KW-0812">Transmembrane</keyword>
<dbReference type="InterPro" id="IPR003838">
    <property type="entry name" value="ABC3_permease_C"/>
</dbReference>
<feature type="transmembrane region" description="Helical" evidence="7">
    <location>
        <begin position="21"/>
        <end position="42"/>
    </location>
</feature>
<evidence type="ECO:0000259" key="8">
    <source>
        <dbReference type="Pfam" id="PF02687"/>
    </source>
</evidence>
<feature type="transmembrane region" description="Helical" evidence="7">
    <location>
        <begin position="659"/>
        <end position="682"/>
    </location>
</feature>
<evidence type="ECO:0000313" key="10">
    <source>
        <dbReference type="Proteomes" id="UP000027446"/>
    </source>
</evidence>
<dbReference type="STRING" id="1280949.HAD_16642"/>
<feature type="domain" description="ABC3 transporter permease C-terminal" evidence="8">
    <location>
        <begin position="665"/>
        <end position="781"/>
    </location>
</feature>
<dbReference type="PATRIC" id="fig|1280949.3.peg.3377"/>
<dbReference type="PANTHER" id="PTHR30489:SF0">
    <property type="entry name" value="LIPOPROTEIN-RELEASING SYSTEM TRANSMEMBRANE PROTEIN LOLE"/>
    <property type="match status" value="1"/>
</dbReference>
<keyword evidence="10" id="KW-1185">Reference proteome</keyword>
<gene>
    <name evidence="9" type="ORF">HAD_16642</name>
</gene>
<feature type="domain" description="ABC3 transporter permease C-terminal" evidence="8">
    <location>
        <begin position="273"/>
        <end position="389"/>
    </location>
</feature>
<dbReference type="GO" id="GO:0098797">
    <property type="term" value="C:plasma membrane protein complex"/>
    <property type="evidence" value="ECO:0007669"/>
    <property type="project" value="TreeGrafter"/>
</dbReference>
<protein>
    <submittedName>
        <fullName evidence="9">ABC transporter permease</fullName>
    </submittedName>
</protein>
<dbReference type="EMBL" id="ARYH01000004">
    <property type="protein sequence ID" value="KCZ82708.1"/>
    <property type="molecule type" value="Genomic_DNA"/>
</dbReference>
<keyword evidence="5 7" id="KW-1133">Transmembrane helix</keyword>
<comment type="subcellular location">
    <subcellularLocation>
        <location evidence="1">Cell membrane</location>
        <topology evidence="1">Multi-pass membrane protein</topology>
    </subcellularLocation>
</comment>
<dbReference type="InterPro" id="IPR051447">
    <property type="entry name" value="Lipoprotein-release_system"/>
</dbReference>
<comment type="similarity">
    <text evidence="2">Belongs to the ABC-4 integral membrane protein family. LolC/E subfamily.</text>
</comment>
<evidence type="ECO:0000256" key="3">
    <source>
        <dbReference type="ARBA" id="ARBA00022475"/>
    </source>
</evidence>
<evidence type="ECO:0000256" key="7">
    <source>
        <dbReference type="SAM" id="Phobius"/>
    </source>
</evidence>
<dbReference type="AlphaFoldDB" id="A0A069E092"/>
<dbReference type="OrthoDB" id="5137249at2"/>
<dbReference type="eggNOG" id="COG0577">
    <property type="taxonomic scope" value="Bacteria"/>
</dbReference>
<name>A0A069E092_9PROT</name>
<keyword evidence="3" id="KW-1003">Cell membrane</keyword>
<dbReference type="RefSeq" id="WP_051596424.1">
    <property type="nucleotide sequence ID" value="NZ_ARYH01000004.1"/>
</dbReference>
<feature type="transmembrane region" description="Helical" evidence="7">
    <location>
        <begin position="270"/>
        <end position="290"/>
    </location>
</feature>
<evidence type="ECO:0000313" key="9">
    <source>
        <dbReference type="EMBL" id="KCZ82708.1"/>
    </source>
</evidence>
<organism evidence="9 10">
    <name type="scientific">Hyphomonas adhaerens MHS-3</name>
    <dbReference type="NCBI Taxonomy" id="1280949"/>
    <lineage>
        <taxon>Bacteria</taxon>
        <taxon>Pseudomonadati</taxon>
        <taxon>Pseudomonadota</taxon>
        <taxon>Alphaproteobacteria</taxon>
        <taxon>Hyphomonadales</taxon>
        <taxon>Hyphomonadaceae</taxon>
        <taxon>Hyphomonas</taxon>
    </lineage>
</organism>
<reference evidence="9 10" key="1">
    <citation type="journal article" date="2014" name="Antonie Van Leeuwenhoek">
        <title>Hyphomonas beringensis sp. nov. and Hyphomonas chukchiensis sp. nov., isolated from surface seawater of the Bering Sea and Chukchi Sea.</title>
        <authorList>
            <person name="Li C."/>
            <person name="Lai Q."/>
            <person name="Li G."/>
            <person name="Dong C."/>
            <person name="Wang J."/>
            <person name="Liao Y."/>
            <person name="Shao Z."/>
        </authorList>
    </citation>
    <scope>NUCLEOTIDE SEQUENCE [LARGE SCALE GENOMIC DNA]</scope>
    <source>
        <strain evidence="9 10">MHS-3</strain>
    </source>
</reference>
<evidence type="ECO:0000256" key="6">
    <source>
        <dbReference type="ARBA" id="ARBA00023136"/>
    </source>
</evidence>
<feature type="transmembrane region" description="Helical" evidence="7">
    <location>
        <begin position="321"/>
        <end position="344"/>
    </location>
</feature>
<dbReference type="Pfam" id="PF02687">
    <property type="entry name" value="FtsX"/>
    <property type="match status" value="2"/>
</dbReference>
<dbReference type="PROSITE" id="PS51257">
    <property type="entry name" value="PROKAR_LIPOPROTEIN"/>
    <property type="match status" value="1"/>
</dbReference>
<dbReference type="GO" id="GO:0044874">
    <property type="term" value="P:lipoprotein localization to outer membrane"/>
    <property type="evidence" value="ECO:0007669"/>
    <property type="project" value="TreeGrafter"/>
</dbReference>
<feature type="transmembrane region" description="Helical" evidence="7">
    <location>
        <begin position="364"/>
        <end position="389"/>
    </location>
</feature>
<dbReference type="Proteomes" id="UP000027446">
    <property type="component" value="Unassembled WGS sequence"/>
</dbReference>
<evidence type="ECO:0000256" key="5">
    <source>
        <dbReference type="ARBA" id="ARBA00022989"/>
    </source>
</evidence>
<evidence type="ECO:0000256" key="2">
    <source>
        <dbReference type="ARBA" id="ARBA00005236"/>
    </source>
</evidence>
<evidence type="ECO:0000256" key="1">
    <source>
        <dbReference type="ARBA" id="ARBA00004651"/>
    </source>
</evidence>
<feature type="transmembrane region" description="Helical" evidence="7">
    <location>
        <begin position="438"/>
        <end position="458"/>
    </location>
</feature>
<dbReference type="PANTHER" id="PTHR30489">
    <property type="entry name" value="LIPOPROTEIN-RELEASING SYSTEM TRANSMEMBRANE PROTEIN LOLE"/>
    <property type="match status" value="1"/>
</dbReference>
<accession>A0A069E092</accession>
<feature type="transmembrane region" description="Helical" evidence="7">
    <location>
        <begin position="706"/>
        <end position="736"/>
    </location>
</feature>
<sequence>MVKGLSPLDIKLLRDIWHMRGQVIAVGIIVACGVAIMVMALGTLSTLSASRDAYYERYRFADVFASVRRAPENIASRLHEISGVQTVETRIVRLVILRIQNVEEPANAQIVSLPDEGESILNRIVLFQGRYPEPRSPDEIIISNAFAEANRLDTGDAIEAVMNGRLRSLTIVGIGDSPEFIYALGPGTLLPDDRLFGIFWMRRRAMEAAFDLDGAFNNVSLTVAPGTDTDTVIDLADDVLAPYGGTGAFDRSDQLSNAFVDSEMNQLKTMAQIIPAVFLIVSAVLIHSILNRLIQTERQQIGLIKAFGYSRSEITWHYLKFAIAITAGGVIAGFALGFVLQNLITNLYAETFRIPDLTWRVDGFALVAGAIAALGSAIAGSMSASLGAARLSPAEAMQPAPPVNYHQGWLRYILQMRWLDEPTRLILRHIFRFPARTAANLFGIAAAVTLLIGTLFSFDAIDDMMDQMFFRTNAHDAAVTFFEARNEAAVSELSRLPGVMTAEGVRDVPARLVSGYRSERVSITGLPSDAQLRRVLSADGRYVDMPSAGIVLSSQLAGMLDVTTGDTVTAHILDATRPVADLPVTAIIDEAVGTPAFMDLTAMNALLDQPPTVSGAYLKLDPRRQKEFEDSVIERPGIAGVSLRAAAIASFEETLQETIYIMMGIYAVIGGAIAAGVVYNAARISLTERGRELASLRVLGFTNNEVGYILLGELAIVALIGIPLGCIGGVALAHLIATAMATELYRIPVTVNASTLGIAALIVLLSSTIAALFVVRRVRSLDLIAVLKTRE</sequence>
<comment type="caution">
    <text evidence="9">The sequence shown here is derived from an EMBL/GenBank/DDBJ whole genome shotgun (WGS) entry which is preliminary data.</text>
</comment>
<keyword evidence="6 7" id="KW-0472">Membrane</keyword>
<feature type="transmembrane region" description="Helical" evidence="7">
    <location>
        <begin position="756"/>
        <end position="775"/>
    </location>
</feature>
<evidence type="ECO:0000256" key="4">
    <source>
        <dbReference type="ARBA" id="ARBA00022692"/>
    </source>
</evidence>
<proteinExistence type="inferred from homology"/>